<dbReference type="InterPro" id="IPR035482">
    <property type="entry name" value="SIS_PGI_2"/>
</dbReference>
<gene>
    <name evidence="8" type="primary">pgi</name>
    <name evidence="10" type="ORF">TAGGR_1827</name>
</gene>
<dbReference type="EMBL" id="BCNO01000001">
    <property type="protein sequence ID" value="GAQ94642.1"/>
    <property type="molecule type" value="Genomic_DNA"/>
</dbReference>
<comment type="pathway">
    <text evidence="1 8 9">Carbohydrate degradation; glycolysis; D-glyceraldehyde 3-phosphate and glycerone phosphate from D-glucose: step 2/4.</text>
</comment>
<dbReference type="InterPro" id="IPR001672">
    <property type="entry name" value="G6P_Isomerase"/>
</dbReference>
<dbReference type="UniPathway" id="UPA00109">
    <property type="reaction ID" value="UER00181"/>
</dbReference>
<reference evidence="11" key="1">
    <citation type="submission" date="2016-01" db="EMBL/GenBank/DDBJ databases">
        <title>Draft genome sequence of Thermodesulfovibrio aggregans strain TGE-P1.</title>
        <authorList>
            <person name="Sekiguchi Y."/>
            <person name="Ohashi A."/>
            <person name="Matsuura N."/>
            <person name="Tourlousse M.D."/>
        </authorList>
    </citation>
    <scope>NUCLEOTIDE SEQUENCE [LARGE SCALE GENOMIC DNA]</scope>
    <source>
        <strain evidence="11">TGE-P1</strain>
    </source>
</reference>
<evidence type="ECO:0000256" key="8">
    <source>
        <dbReference type="HAMAP-Rule" id="MF_00473"/>
    </source>
</evidence>
<dbReference type="GO" id="GO:0051156">
    <property type="term" value="P:glucose 6-phosphate metabolic process"/>
    <property type="evidence" value="ECO:0007669"/>
    <property type="project" value="TreeGrafter"/>
</dbReference>
<dbReference type="CDD" id="cd05016">
    <property type="entry name" value="SIS_PGI_2"/>
    <property type="match status" value="1"/>
</dbReference>
<comment type="subcellular location">
    <subcellularLocation>
        <location evidence="8">Cytoplasm</location>
    </subcellularLocation>
</comment>
<dbReference type="GO" id="GO:0006096">
    <property type="term" value="P:glycolytic process"/>
    <property type="evidence" value="ECO:0007669"/>
    <property type="project" value="UniProtKB-UniRule"/>
</dbReference>
<keyword evidence="4 8" id="KW-0963">Cytoplasm</keyword>
<evidence type="ECO:0000256" key="9">
    <source>
        <dbReference type="RuleBase" id="RU000612"/>
    </source>
</evidence>
<dbReference type="Proteomes" id="UP000054976">
    <property type="component" value="Unassembled WGS sequence"/>
</dbReference>
<dbReference type="STRING" id="86166.TAGGR_1827"/>
<dbReference type="CDD" id="cd05015">
    <property type="entry name" value="SIS_PGI_1"/>
    <property type="match status" value="1"/>
</dbReference>
<dbReference type="SUPFAM" id="SSF53697">
    <property type="entry name" value="SIS domain"/>
    <property type="match status" value="1"/>
</dbReference>
<dbReference type="Pfam" id="PF00342">
    <property type="entry name" value="PGI"/>
    <property type="match status" value="1"/>
</dbReference>
<evidence type="ECO:0000256" key="1">
    <source>
        <dbReference type="ARBA" id="ARBA00004926"/>
    </source>
</evidence>
<name>A0A0U9HR56_9BACT</name>
<dbReference type="GO" id="GO:0005829">
    <property type="term" value="C:cytosol"/>
    <property type="evidence" value="ECO:0007669"/>
    <property type="project" value="TreeGrafter"/>
</dbReference>
<feature type="active site" description="Proton donor" evidence="8">
    <location>
        <position position="275"/>
    </location>
</feature>
<feature type="active site" evidence="8">
    <location>
        <position position="296"/>
    </location>
</feature>
<dbReference type="AlphaFoldDB" id="A0A0U9HR56"/>
<evidence type="ECO:0000256" key="4">
    <source>
        <dbReference type="ARBA" id="ARBA00022490"/>
    </source>
</evidence>
<evidence type="ECO:0000256" key="7">
    <source>
        <dbReference type="ARBA" id="ARBA00029321"/>
    </source>
</evidence>
<dbReference type="InterPro" id="IPR035476">
    <property type="entry name" value="SIS_PGI_1"/>
</dbReference>
<dbReference type="RefSeq" id="WP_059176072.1">
    <property type="nucleotide sequence ID" value="NZ_BCNO01000001.1"/>
</dbReference>
<sequence length="440" mass="49891">MVKLDFSNILYEQIGDNGLSASEVESTAKKAISLFSEMPYKELEFLDIYRQDLTMIKELAKKARDYEYFILLGIGGSALGPKVIVESLSPMHNLKRKPKIFIYDNVDPVTFKNIIETVDLNRTLINVVSKSGATSETLASFLILWKLIRDRKLEVNEHFVFTTDPEKGNLRIIANEYEIPCLSIPKNVVGRYSVLSPVGLFLLEILGIKSEEMLEGARDISERALKTSLQENSMAVTASSLYLMDKLKGRKVVVFLPYSDRLKTLSEWFCQLWAESLGKEGNGTTPYPSLGTTDQHSQLQLWMEGPEDKVILFVCVERHGYQEEIPEEFHDLEGLRFLGGHTLEELINTEQLATEMALTMNKKPNLKLILPKIDPYRIGQIFQYLQVVTAMAGLLYGVNPFNQPGVELGKRLTYGALGKRGFETEGEEIKTYLKKPRFII</sequence>
<evidence type="ECO:0000256" key="6">
    <source>
        <dbReference type="ARBA" id="ARBA00023235"/>
    </source>
</evidence>
<feature type="active site" evidence="8">
    <location>
        <position position="410"/>
    </location>
</feature>
<dbReference type="PANTHER" id="PTHR11469">
    <property type="entry name" value="GLUCOSE-6-PHOSPHATE ISOMERASE"/>
    <property type="match status" value="1"/>
</dbReference>
<organism evidence="10 11">
    <name type="scientific">Thermodesulfovibrio aggregans</name>
    <dbReference type="NCBI Taxonomy" id="86166"/>
    <lineage>
        <taxon>Bacteria</taxon>
        <taxon>Pseudomonadati</taxon>
        <taxon>Nitrospirota</taxon>
        <taxon>Thermodesulfovibrionia</taxon>
        <taxon>Thermodesulfovibrionales</taxon>
        <taxon>Thermodesulfovibrionaceae</taxon>
        <taxon>Thermodesulfovibrio</taxon>
    </lineage>
</organism>
<keyword evidence="3 8" id="KW-0312">Gluconeogenesis</keyword>
<dbReference type="GO" id="GO:0006094">
    <property type="term" value="P:gluconeogenesis"/>
    <property type="evidence" value="ECO:0007669"/>
    <property type="project" value="UniProtKB-UniRule"/>
</dbReference>
<dbReference type="InterPro" id="IPR046348">
    <property type="entry name" value="SIS_dom_sf"/>
</dbReference>
<dbReference type="InterPro" id="IPR018189">
    <property type="entry name" value="Phosphoglucose_isomerase_CS"/>
</dbReference>
<comment type="similarity">
    <text evidence="2 8 9">Belongs to the GPI family.</text>
</comment>
<comment type="pathway">
    <text evidence="8">Carbohydrate biosynthesis; gluconeogenesis.</text>
</comment>
<dbReference type="GO" id="GO:0097367">
    <property type="term" value="F:carbohydrate derivative binding"/>
    <property type="evidence" value="ECO:0007669"/>
    <property type="project" value="InterPro"/>
</dbReference>
<dbReference type="FunFam" id="3.40.50.10490:FF:000071">
    <property type="entry name" value="Glucose-6-phosphate isomerase"/>
    <property type="match status" value="1"/>
</dbReference>
<dbReference type="HAMAP" id="MF_00473">
    <property type="entry name" value="G6P_isomerase"/>
    <property type="match status" value="1"/>
</dbReference>
<comment type="catalytic activity">
    <reaction evidence="7 8 9">
        <text>alpha-D-glucose 6-phosphate = beta-D-fructose 6-phosphate</text>
        <dbReference type="Rhea" id="RHEA:11816"/>
        <dbReference type="ChEBI" id="CHEBI:57634"/>
        <dbReference type="ChEBI" id="CHEBI:58225"/>
        <dbReference type="EC" id="5.3.1.9"/>
    </reaction>
</comment>
<evidence type="ECO:0000313" key="10">
    <source>
        <dbReference type="EMBL" id="GAQ94642.1"/>
    </source>
</evidence>
<comment type="function">
    <text evidence="8">Catalyzes the reversible isomerization of glucose-6-phosphate to fructose-6-phosphate.</text>
</comment>
<evidence type="ECO:0000256" key="5">
    <source>
        <dbReference type="ARBA" id="ARBA00023152"/>
    </source>
</evidence>
<evidence type="ECO:0000313" key="11">
    <source>
        <dbReference type="Proteomes" id="UP000054976"/>
    </source>
</evidence>
<keyword evidence="11" id="KW-1185">Reference proteome</keyword>
<accession>A0A0U9HR56</accession>
<dbReference type="Gene3D" id="3.40.50.10490">
    <property type="entry name" value="Glucose-6-phosphate isomerase like protein, domain 1"/>
    <property type="match status" value="2"/>
</dbReference>
<evidence type="ECO:0000256" key="2">
    <source>
        <dbReference type="ARBA" id="ARBA00006604"/>
    </source>
</evidence>
<dbReference type="GO" id="GO:0048029">
    <property type="term" value="F:monosaccharide binding"/>
    <property type="evidence" value="ECO:0007669"/>
    <property type="project" value="TreeGrafter"/>
</dbReference>
<keyword evidence="5 8" id="KW-0324">Glycolysis</keyword>
<dbReference type="PRINTS" id="PR00662">
    <property type="entry name" value="G6PISOMERASE"/>
</dbReference>
<dbReference type="OrthoDB" id="140919at2"/>
<proteinExistence type="inferred from homology"/>
<comment type="caution">
    <text evidence="10">The sequence shown here is derived from an EMBL/GenBank/DDBJ whole genome shotgun (WGS) entry which is preliminary data.</text>
</comment>
<dbReference type="UniPathway" id="UPA00138"/>
<dbReference type="PANTHER" id="PTHR11469:SF1">
    <property type="entry name" value="GLUCOSE-6-PHOSPHATE ISOMERASE"/>
    <property type="match status" value="1"/>
</dbReference>
<keyword evidence="6 8" id="KW-0413">Isomerase</keyword>
<evidence type="ECO:0000256" key="3">
    <source>
        <dbReference type="ARBA" id="ARBA00022432"/>
    </source>
</evidence>
<dbReference type="PROSITE" id="PS51463">
    <property type="entry name" value="P_GLUCOSE_ISOMERASE_3"/>
    <property type="match status" value="1"/>
</dbReference>
<dbReference type="PROSITE" id="PS00174">
    <property type="entry name" value="P_GLUCOSE_ISOMERASE_2"/>
    <property type="match status" value="1"/>
</dbReference>
<dbReference type="GO" id="GO:0004347">
    <property type="term" value="F:glucose-6-phosphate isomerase activity"/>
    <property type="evidence" value="ECO:0007669"/>
    <property type="project" value="UniProtKB-UniRule"/>
</dbReference>
<dbReference type="EC" id="5.3.1.9" evidence="8"/>
<dbReference type="FunFam" id="3.40.50.10490:FF:000016">
    <property type="entry name" value="Glucose-6-phosphate isomerase"/>
    <property type="match status" value="1"/>
</dbReference>
<protein>
    <recommendedName>
        <fullName evidence="8">Glucose-6-phosphate isomerase</fullName>
        <shortName evidence="8">GPI</shortName>
        <ecNumber evidence="8">5.3.1.9</ecNumber>
    </recommendedName>
    <alternativeName>
        <fullName evidence="8">Phosphoglucose isomerase</fullName>
        <shortName evidence="8">PGI</shortName>
    </alternativeName>
    <alternativeName>
        <fullName evidence="8">Phosphohexose isomerase</fullName>
        <shortName evidence="8">PHI</shortName>
    </alternativeName>
</protein>